<feature type="compositionally biased region" description="Basic and acidic residues" evidence="1">
    <location>
        <begin position="199"/>
        <end position="214"/>
    </location>
</feature>
<dbReference type="InterPro" id="IPR002048">
    <property type="entry name" value="EF_hand_dom"/>
</dbReference>
<reference evidence="3" key="2">
    <citation type="journal article" date="2023" name="BMC Genomics">
        <title>Pest status, molecular evolution, and epigenetic factors derived from the genome assembly of Frankliniella fusca, a thysanopteran phytovirus vector.</title>
        <authorList>
            <person name="Catto M.A."/>
            <person name="Labadie P.E."/>
            <person name="Jacobson A.L."/>
            <person name="Kennedy G.G."/>
            <person name="Srinivasan R."/>
            <person name="Hunt B.G."/>
        </authorList>
    </citation>
    <scope>NUCLEOTIDE SEQUENCE</scope>
    <source>
        <strain evidence="3">PL_HMW_Pooled</strain>
    </source>
</reference>
<keyword evidence="4" id="KW-1185">Reference proteome</keyword>
<keyword evidence="3" id="KW-0012">Acyltransferase</keyword>
<dbReference type="GO" id="GO:0005509">
    <property type="term" value="F:calcium ion binding"/>
    <property type="evidence" value="ECO:0007669"/>
    <property type="project" value="InterPro"/>
</dbReference>
<gene>
    <name evidence="3" type="ORF">KUF71_004669</name>
</gene>
<evidence type="ECO:0000256" key="1">
    <source>
        <dbReference type="SAM" id="MobiDB-lite"/>
    </source>
</evidence>
<name>A0AAE1HYY5_9NEOP</name>
<organism evidence="3 4">
    <name type="scientific">Frankliniella fusca</name>
    <dbReference type="NCBI Taxonomy" id="407009"/>
    <lineage>
        <taxon>Eukaryota</taxon>
        <taxon>Metazoa</taxon>
        <taxon>Ecdysozoa</taxon>
        <taxon>Arthropoda</taxon>
        <taxon>Hexapoda</taxon>
        <taxon>Insecta</taxon>
        <taxon>Pterygota</taxon>
        <taxon>Neoptera</taxon>
        <taxon>Paraneoptera</taxon>
        <taxon>Thysanoptera</taxon>
        <taxon>Terebrantia</taxon>
        <taxon>Thripoidea</taxon>
        <taxon>Thripidae</taxon>
        <taxon>Frankliniella</taxon>
    </lineage>
</organism>
<reference evidence="3" key="1">
    <citation type="submission" date="2021-07" db="EMBL/GenBank/DDBJ databases">
        <authorList>
            <person name="Catto M.A."/>
            <person name="Jacobson A."/>
            <person name="Kennedy G."/>
            <person name="Labadie P."/>
            <person name="Hunt B.G."/>
            <person name="Srinivasan R."/>
        </authorList>
    </citation>
    <scope>NUCLEOTIDE SEQUENCE</scope>
    <source>
        <strain evidence="3">PL_HMW_Pooled</strain>
        <tissue evidence="3">Head</tissue>
    </source>
</reference>
<feature type="domain" description="EF-hand" evidence="2">
    <location>
        <begin position="158"/>
        <end position="193"/>
    </location>
</feature>
<evidence type="ECO:0000313" key="4">
    <source>
        <dbReference type="Proteomes" id="UP001219518"/>
    </source>
</evidence>
<protein>
    <submittedName>
        <fullName evidence="3">Lysophosphatidylcholine acyltransferase 2</fullName>
    </submittedName>
</protein>
<dbReference type="EMBL" id="JAHWGI010001409">
    <property type="protein sequence ID" value="KAK3930098.1"/>
    <property type="molecule type" value="Genomic_DNA"/>
</dbReference>
<evidence type="ECO:0000259" key="2">
    <source>
        <dbReference type="PROSITE" id="PS50222"/>
    </source>
</evidence>
<feature type="domain" description="EF-hand" evidence="2">
    <location>
        <begin position="86"/>
        <end position="121"/>
    </location>
</feature>
<feature type="region of interest" description="Disordered" evidence="1">
    <location>
        <begin position="199"/>
        <end position="229"/>
    </location>
</feature>
<dbReference type="Gene3D" id="1.10.238.10">
    <property type="entry name" value="EF-hand"/>
    <property type="match status" value="1"/>
</dbReference>
<dbReference type="PROSITE" id="PS50222">
    <property type="entry name" value="EF_HAND_2"/>
    <property type="match status" value="2"/>
</dbReference>
<comment type="caution">
    <text evidence="3">The sequence shown here is derived from an EMBL/GenBank/DDBJ whole genome shotgun (WGS) entry which is preliminary data.</text>
</comment>
<dbReference type="SUPFAM" id="SSF47473">
    <property type="entry name" value="EF-hand"/>
    <property type="match status" value="1"/>
</dbReference>
<dbReference type="GO" id="GO:0016746">
    <property type="term" value="F:acyltransferase activity"/>
    <property type="evidence" value="ECO:0007669"/>
    <property type="project" value="UniProtKB-KW"/>
</dbReference>
<keyword evidence="3" id="KW-0808">Transferase</keyword>
<accession>A0AAE1HYY5</accession>
<dbReference type="InterPro" id="IPR011992">
    <property type="entry name" value="EF-hand-dom_pair"/>
</dbReference>
<proteinExistence type="predicted"/>
<dbReference type="AlphaFoldDB" id="A0AAE1HYY5"/>
<evidence type="ECO:0000313" key="3">
    <source>
        <dbReference type="EMBL" id="KAK3930098.1"/>
    </source>
</evidence>
<dbReference type="Proteomes" id="UP001219518">
    <property type="component" value="Unassembled WGS sequence"/>
</dbReference>
<sequence>MPIAEHWTYPVSDYTYNDCRLLSRVKQMRLPHTTNLLEVQKLRTKLGLNESCAEDRLVSERPHGPLALDWSAVSLAQFANCLCLDVKDPATKHLFQLYEKDGSGVIDLREYLLCVLVISKAVSSLEMVQLAFQIYDRSGVGRLGVQETAEALHNSVNVTWEDGYDVFRHVDRENKGHITFGEFEEYASKRSEFSFLFPHERRPQPRHAEARPKETPCASVDAEPKSKAQ</sequence>